<evidence type="ECO:0000259" key="8">
    <source>
        <dbReference type="Pfam" id="PF02272"/>
    </source>
</evidence>
<dbReference type="InterPro" id="IPR038763">
    <property type="entry name" value="DHH_sf"/>
</dbReference>
<evidence type="ECO:0000259" key="9">
    <source>
        <dbReference type="Pfam" id="PF17768"/>
    </source>
</evidence>
<organism evidence="10 11">
    <name type="scientific">Methylobacterium goesingense</name>
    <dbReference type="NCBI Taxonomy" id="243690"/>
    <lineage>
        <taxon>Bacteria</taxon>
        <taxon>Pseudomonadati</taxon>
        <taxon>Pseudomonadota</taxon>
        <taxon>Alphaproteobacteria</taxon>
        <taxon>Hyphomicrobiales</taxon>
        <taxon>Methylobacteriaceae</taxon>
        <taxon>Methylobacterium</taxon>
    </lineage>
</organism>
<dbReference type="InterPro" id="IPR041122">
    <property type="entry name" value="RecJ_OB"/>
</dbReference>
<dbReference type="InterPro" id="IPR003156">
    <property type="entry name" value="DHHA1_dom"/>
</dbReference>
<dbReference type="Pfam" id="PF17768">
    <property type="entry name" value="RecJ_OB"/>
    <property type="match status" value="1"/>
</dbReference>
<feature type="domain" description="DDH" evidence="7">
    <location>
        <begin position="103"/>
        <end position="257"/>
    </location>
</feature>
<dbReference type="PANTHER" id="PTHR30255:SF2">
    <property type="entry name" value="SINGLE-STRANDED-DNA-SPECIFIC EXONUCLEASE RECJ"/>
    <property type="match status" value="1"/>
</dbReference>
<dbReference type="InterPro" id="IPR001667">
    <property type="entry name" value="DDH_dom"/>
</dbReference>
<keyword evidence="3" id="KW-0540">Nuclease</keyword>
<protein>
    <recommendedName>
        <fullName evidence="2">Single-stranded-DNA-specific exonuclease RecJ</fullName>
    </recommendedName>
</protein>
<comment type="similarity">
    <text evidence="1">Belongs to the RecJ family.</text>
</comment>
<sequence length="602" mass="62539">MSAAHALDAPRAFLDVSRSVLGRPWRDRCADPALQAYAATMVQAYGLPELLARVLAGRGIRPGEAEAHLQPRLRDLMPDPDSLVDMEAAVDRLARAVANRECVAVFGDYDVDGAASAALLAAYLRGLGLEVRIHIPDRITEGYGPNIAAVTALHAAGATLLVAVDCGTSGHAPFAAASTLGLDVVVLDHHGAPEHLPAVRALVNPNRLDDLSGLGHLCAAGVVFLTLVALNRRLRRDSVAADRLPDLTEGLDLVALATVADVVPLQGLNRAFVIQGLKVMRGRGRIGLAALLDAASLSEPPEAWHLGYLVGPRINAGGRIGDAGLGARLLTTGDAAEAARIAAELDRLNRERQAIEAQAVADAEAEMDHALSLDPDRPVLVAASADWHPGVVGLIAARLKERFGRPAFAFALRPDGSATGSGRSIPGADLGQAVRAAVEAGLALKGGGHAMAAGVTLPGFDVAPFREHLGAALARTVAEARAVEALLVDGTLSAGGATAEMVRTIHRAGPFGSAAPEPTFVLPRHRIVDAGIVGHGHVRARLRSRDGQAIGAIAFRAAHGPLGQAILSGIGREVHVAGTLAVDTWRGAERAQMRICDLAHFD</sequence>
<evidence type="ECO:0000256" key="4">
    <source>
        <dbReference type="ARBA" id="ARBA00022801"/>
    </source>
</evidence>
<reference evidence="10 11" key="1">
    <citation type="submission" date="2024-06" db="EMBL/GenBank/DDBJ databases">
        <title>Genomic Encyclopedia of Type Strains, Phase IV (KMG-IV): sequencing the most valuable type-strain genomes for metagenomic binning, comparative biology and taxonomic classification.</title>
        <authorList>
            <person name="Goeker M."/>
        </authorList>
    </citation>
    <scope>NUCLEOTIDE SEQUENCE [LARGE SCALE GENOMIC DNA]</scope>
    <source>
        <strain evidence="10 11">DSM 21331</strain>
    </source>
</reference>
<keyword evidence="5 10" id="KW-0269">Exonuclease</keyword>
<dbReference type="GO" id="GO:0004527">
    <property type="term" value="F:exonuclease activity"/>
    <property type="evidence" value="ECO:0007669"/>
    <property type="project" value="UniProtKB-KW"/>
</dbReference>
<evidence type="ECO:0000259" key="7">
    <source>
        <dbReference type="Pfam" id="PF01368"/>
    </source>
</evidence>
<keyword evidence="4 10" id="KW-0378">Hydrolase</keyword>
<comment type="caution">
    <text evidence="10">The sequence shown here is derived from an EMBL/GenBank/DDBJ whole genome shotgun (WGS) entry which is preliminary data.</text>
</comment>
<name>A0ABV2LBX4_9HYPH</name>
<evidence type="ECO:0000256" key="5">
    <source>
        <dbReference type="ARBA" id="ARBA00022839"/>
    </source>
</evidence>
<dbReference type="PANTHER" id="PTHR30255">
    <property type="entry name" value="SINGLE-STRANDED-DNA-SPECIFIC EXONUCLEASE RECJ"/>
    <property type="match status" value="1"/>
</dbReference>
<gene>
    <name evidence="10" type="ORF">ABID43_003804</name>
</gene>
<evidence type="ECO:0000313" key="11">
    <source>
        <dbReference type="Proteomes" id="UP001549145"/>
    </source>
</evidence>
<proteinExistence type="inferred from homology"/>
<dbReference type="Pfam" id="PF02272">
    <property type="entry name" value="DHHA1"/>
    <property type="match status" value="1"/>
</dbReference>
<dbReference type="Proteomes" id="UP001549145">
    <property type="component" value="Unassembled WGS sequence"/>
</dbReference>
<evidence type="ECO:0000256" key="2">
    <source>
        <dbReference type="ARBA" id="ARBA00019841"/>
    </source>
</evidence>
<dbReference type="Gene3D" id="3.90.1640.30">
    <property type="match status" value="1"/>
</dbReference>
<dbReference type="SUPFAM" id="SSF64182">
    <property type="entry name" value="DHH phosphoesterases"/>
    <property type="match status" value="1"/>
</dbReference>
<feature type="domain" description="DHHA1" evidence="8">
    <location>
        <begin position="378"/>
        <end position="459"/>
    </location>
</feature>
<accession>A0ABV2LBX4</accession>
<feature type="coiled-coil region" evidence="6">
    <location>
        <begin position="338"/>
        <end position="365"/>
    </location>
</feature>
<dbReference type="InterPro" id="IPR051673">
    <property type="entry name" value="SSDNA_exonuclease_RecJ"/>
</dbReference>
<evidence type="ECO:0000313" key="10">
    <source>
        <dbReference type="EMBL" id="MET3694245.1"/>
    </source>
</evidence>
<dbReference type="InterPro" id="IPR004610">
    <property type="entry name" value="RecJ"/>
</dbReference>
<feature type="domain" description="RecJ OB" evidence="9">
    <location>
        <begin position="488"/>
        <end position="597"/>
    </location>
</feature>
<evidence type="ECO:0000256" key="1">
    <source>
        <dbReference type="ARBA" id="ARBA00005915"/>
    </source>
</evidence>
<dbReference type="EMBL" id="JBEPMM010000013">
    <property type="protein sequence ID" value="MET3694245.1"/>
    <property type="molecule type" value="Genomic_DNA"/>
</dbReference>
<evidence type="ECO:0000256" key="6">
    <source>
        <dbReference type="SAM" id="Coils"/>
    </source>
</evidence>
<keyword evidence="11" id="KW-1185">Reference proteome</keyword>
<dbReference type="Pfam" id="PF01368">
    <property type="entry name" value="DHH"/>
    <property type="match status" value="1"/>
</dbReference>
<dbReference type="NCBIfam" id="TIGR00644">
    <property type="entry name" value="recJ"/>
    <property type="match status" value="1"/>
</dbReference>
<dbReference type="Gene3D" id="3.10.310.30">
    <property type="match status" value="1"/>
</dbReference>
<evidence type="ECO:0000256" key="3">
    <source>
        <dbReference type="ARBA" id="ARBA00022722"/>
    </source>
</evidence>
<keyword evidence="6" id="KW-0175">Coiled coil</keyword>